<feature type="transmembrane region" description="Helical" evidence="1">
    <location>
        <begin position="19"/>
        <end position="39"/>
    </location>
</feature>
<protein>
    <submittedName>
        <fullName evidence="2">Uncharacterized protein</fullName>
    </submittedName>
</protein>
<evidence type="ECO:0000313" key="2">
    <source>
        <dbReference type="EMBL" id="KAF4737479.1"/>
    </source>
</evidence>
<dbReference type="AlphaFoldDB" id="A0A7J6SWZ7"/>
<sequence>MTAAAIASSSLPLDGSMDVVIMSCSCVMAIATLAFVCYVRMDGKSEEDLLLIDTEEDEDADQCPMLPLETEDEPWAADYSSVASDDDVV</sequence>
<dbReference type="Proteomes" id="UP000574390">
    <property type="component" value="Unassembled WGS sequence"/>
</dbReference>
<accession>A0A7J6SWZ7</accession>
<keyword evidence="1" id="KW-0812">Transmembrane</keyword>
<gene>
    <name evidence="2" type="ORF">FOZ62_027724</name>
</gene>
<organism evidence="2 3">
    <name type="scientific">Perkinsus olseni</name>
    <name type="common">Perkinsus atlanticus</name>
    <dbReference type="NCBI Taxonomy" id="32597"/>
    <lineage>
        <taxon>Eukaryota</taxon>
        <taxon>Sar</taxon>
        <taxon>Alveolata</taxon>
        <taxon>Perkinsozoa</taxon>
        <taxon>Perkinsea</taxon>
        <taxon>Perkinsida</taxon>
        <taxon>Perkinsidae</taxon>
        <taxon>Perkinsus</taxon>
    </lineage>
</organism>
<keyword evidence="1" id="KW-0472">Membrane</keyword>
<evidence type="ECO:0000313" key="3">
    <source>
        <dbReference type="Proteomes" id="UP000574390"/>
    </source>
</evidence>
<proteinExistence type="predicted"/>
<evidence type="ECO:0000256" key="1">
    <source>
        <dbReference type="SAM" id="Phobius"/>
    </source>
</evidence>
<dbReference type="EMBL" id="JABANM010011570">
    <property type="protein sequence ID" value="KAF4737479.1"/>
    <property type="molecule type" value="Genomic_DNA"/>
</dbReference>
<keyword evidence="1" id="KW-1133">Transmembrane helix</keyword>
<reference evidence="2 3" key="1">
    <citation type="submission" date="2020-04" db="EMBL/GenBank/DDBJ databases">
        <title>Perkinsus olseni comparative genomics.</title>
        <authorList>
            <person name="Bogema D.R."/>
        </authorList>
    </citation>
    <scope>NUCLEOTIDE SEQUENCE [LARGE SCALE GENOMIC DNA]</scope>
    <source>
        <strain evidence="2">ATCC PRA-205</strain>
    </source>
</reference>
<comment type="caution">
    <text evidence="2">The sequence shown here is derived from an EMBL/GenBank/DDBJ whole genome shotgun (WGS) entry which is preliminary data.</text>
</comment>
<name>A0A7J6SWZ7_PEROL</name>